<name>A0AAN7VCS3_9COLE</name>
<organism evidence="2 3">
    <name type="scientific">Pyrocoelia pectoralis</name>
    <dbReference type="NCBI Taxonomy" id="417401"/>
    <lineage>
        <taxon>Eukaryota</taxon>
        <taxon>Metazoa</taxon>
        <taxon>Ecdysozoa</taxon>
        <taxon>Arthropoda</taxon>
        <taxon>Hexapoda</taxon>
        <taxon>Insecta</taxon>
        <taxon>Pterygota</taxon>
        <taxon>Neoptera</taxon>
        <taxon>Endopterygota</taxon>
        <taxon>Coleoptera</taxon>
        <taxon>Polyphaga</taxon>
        <taxon>Elateriformia</taxon>
        <taxon>Elateroidea</taxon>
        <taxon>Lampyridae</taxon>
        <taxon>Lampyrinae</taxon>
        <taxon>Pyrocoelia</taxon>
    </lineage>
</organism>
<dbReference type="Proteomes" id="UP001329430">
    <property type="component" value="Chromosome 5"/>
</dbReference>
<feature type="compositionally biased region" description="Polar residues" evidence="1">
    <location>
        <begin position="123"/>
        <end position="140"/>
    </location>
</feature>
<gene>
    <name evidence="2" type="ORF">RI129_006996</name>
</gene>
<dbReference type="EMBL" id="JAVRBK010000005">
    <property type="protein sequence ID" value="KAK5643151.1"/>
    <property type="molecule type" value="Genomic_DNA"/>
</dbReference>
<feature type="region of interest" description="Disordered" evidence="1">
    <location>
        <begin position="120"/>
        <end position="145"/>
    </location>
</feature>
<dbReference type="AlphaFoldDB" id="A0AAN7VCS3"/>
<accession>A0AAN7VCS3</accession>
<comment type="caution">
    <text evidence="2">The sequence shown here is derived from an EMBL/GenBank/DDBJ whole genome shotgun (WGS) entry which is preliminary data.</text>
</comment>
<evidence type="ECO:0000256" key="1">
    <source>
        <dbReference type="SAM" id="MobiDB-lite"/>
    </source>
</evidence>
<sequence length="334" mass="36818">MRARSPESNAENSSRVRRSGHTPATRGVHHPTLSSIRRYGGDGGSHNVSAPEAFYTGSSGIYMPSPMAFYEFRESPNMPQSTPVQTFNVPNQRELFDAQFDYNFSRIARDDPARVMMTHSQRKQQPSRYFSQELPQSSSACGRDKCGDSQYLLKQSYLRDAEQEAAMSSSKPSPKRESLMEWFDRTVESELRKRREASLNVGENVINLDSPSFNPLHKGYKSKFSSNPLLTHASTSGIEVQAALRGETNTDLLDAVDKLAKAQAVCAFEGAVRAAEEAAASVPPEFAEEAAAAGAQGFEAKLTNVVRQEFDGVKPIEVVGYVGITRPNKPKKSK</sequence>
<reference evidence="2 3" key="1">
    <citation type="journal article" date="2024" name="Insects">
        <title>An Improved Chromosome-Level Genome Assembly of the Firefly Pyrocoelia pectoralis.</title>
        <authorList>
            <person name="Fu X."/>
            <person name="Meyer-Rochow V.B."/>
            <person name="Ballantyne L."/>
            <person name="Zhu X."/>
        </authorList>
    </citation>
    <scope>NUCLEOTIDE SEQUENCE [LARGE SCALE GENOMIC DNA]</scope>
    <source>
        <strain evidence="2">XCY_ONT2</strain>
    </source>
</reference>
<feature type="compositionally biased region" description="Polar residues" evidence="1">
    <location>
        <begin position="1"/>
        <end position="13"/>
    </location>
</feature>
<evidence type="ECO:0000313" key="2">
    <source>
        <dbReference type="EMBL" id="KAK5643151.1"/>
    </source>
</evidence>
<keyword evidence="3" id="KW-1185">Reference proteome</keyword>
<evidence type="ECO:0000313" key="3">
    <source>
        <dbReference type="Proteomes" id="UP001329430"/>
    </source>
</evidence>
<protein>
    <submittedName>
        <fullName evidence="2">Uncharacterized protein</fullName>
    </submittedName>
</protein>
<feature type="region of interest" description="Disordered" evidence="1">
    <location>
        <begin position="1"/>
        <end position="56"/>
    </location>
</feature>
<proteinExistence type="predicted"/>